<feature type="domain" description="DAHP synthase ferredoxin-like" evidence="3">
    <location>
        <begin position="1"/>
        <end position="67"/>
    </location>
</feature>
<evidence type="ECO:0000259" key="2">
    <source>
        <dbReference type="Pfam" id="PF00793"/>
    </source>
</evidence>
<dbReference type="Pfam" id="PF18152">
    <property type="entry name" value="DAHP_snth_FXD"/>
    <property type="match status" value="1"/>
</dbReference>
<dbReference type="Proteomes" id="UP000177025">
    <property type="component" value="Unassembled WGS sequence"/>
</dbReference>
<name>A0A1F4U237_UNCW3</name>
<evidence type="ECO:0000313" key="5">
    <source>
        <dbReference type="Proteomes" id="UP000177025"/>
    </source>
</evidence>
<reference evidence="4 5" key="1">
    <citation type="journal article" date="2016" name="Nat. Commun.">
        <title>Thousands of microbial genomes shed light on interconnected biogeochemical processes in an aquifer system.</title>
        <authorList>
            <person name="Anantharaman K."/>
            <person name="Brown C.T."/>
            <person name="Hug L.A."/>
            <person name="Sharon I."/>
            <person name="Castelle C.J."/>
            <person name="Probst A.J."/>
            <person name="Thomas B.C."/>
            <person name="Singh A."/>
            <person name="Wilkins M.J."/>
            <person name="Karaoz U."/>
            <person name="Brodie E.L."/>
            <person name="Williams K.H."/>
            <person name="Hubbard S.S."/>
            <person name="Banfield J.F."/>
        </authorList>
    </citation>
    <scope>NUCLEOTIDE SEQUENCE [LARGE SCALE GENOMIC DNA]</scope>
</reference>
<dbReference type="SUPFAM" id="SSF51569">
    <property type="entry name" value="Aldolase"/>
    <property type="match status" value="1"/>
</dbReference>
<keyword evidence="1" id="KW-0808">Transferase</keyword>
<dbReference type="Gene3D" id="3.20.20.70">
    <property type="entry name" value="Aldolase class I"/>
    <property type="match status" value="1"/>
</dbReference>
<evidence type="ECO:0000259" key="3">
    <source>
        <dbReference type="Pfam" id="PF18152"/>
    </source>
</evidence>
<evidence type="ECO:0000313" key="4">
    <source>
        <dbReference type="EMBL" id="OGC39038.1"/>
    </source>
</evidence>
<accession>A0A1F4U237</accession>
<dbReference type="AlphaFoldDB" id="A0A1F4U237"/>
<sequence>MIITMSVSAERKDIQNVKSKVEELGYATKLFQGERKTVIHVIGVTEREKLMKAVESMPGVENLVPILRPFKMASREFHPENTVISINGKKIGNKEIVVIAGPCAVESEENYLEIAELVKAAGANFLRGGAFKPRSSPYSFQGLGEKGLEIMAKAREKTGLGIVTEVVSEVDVPLVFKYADVFQIGARNMHNFHLLKTVGRFNKPVMLKRGMSATIEEWLMSAEYILSEGNPNVFLCERGIRTFERYTRNTLDISAVPVIDNLSHLPVIVDPSHASGDSKYVCALAKAAIAAGADGLMVEVHIDPSRALSDGKQSLKPDVFMELMQDLKKVAQAVGRTL</sequence>
<dbReference type="PANTHER" id="PTHR43018">
    <property type="entry name" value="PHOSPHO-2-DEHYDRO-3-DEOXYHEPTONATE ALDOLASE"/>
    <property type="match status" value="1"/>
</dbReference>
<gene>
    <name evidence="4" type="ORF">A2Y85_03810</name>
</gene>
<dbReference type="PANTHER" id="PTHR43018:SF3">
    <property type="entry name" value="CARBOXYSOME FORMATION PROTEIN"/>
    <property type="match status" value="1"/>
</dbReference>
<dbReference type="Gene3D" id="3.30.70.1140">
    <property type="entry name" value="Phospho-2-dehydro-3-deoxyheptonate aldolase, domain 1"/>
    <property type="match status" value="1"/>
</dbReference>
<dbReference type="InterPro" id="IPR006218">
    <property type="entry name" value="DAHP1/KDSA"/>
</dbReference>
<dbReference type="NCBIfam" id="NF009239">
    <property type="entry name" value="PRK12595.1"/>
    <property type="match status" value="1"/>
</dbReference>
<evidence type="ECO:0000256" key="1">
    <source>
        <dbReference type="ARBA" id="ARBA00022679"/>
    </source>
</evidence>
<dbReference type="GO" id="GO:0009073">
    <property type="term" value="P:aromatic amino acid family biosynthetic process"/>
    <property type="evidence" value="ECO:0007669"/>
    <property type="project" value="InterPro"/>
</dbReference>
<comment type="caution">
    <text evidence="4">The sequence shown here is derived from an EMBL/GenBank/DDBJ whole genome shotgun (WGS) entry which is preliminary data.</text>
</comment>
<dbReference type="Pfam" id="PF00793">
    <property type="entry name" value="DAHP_synth_1"/>
    <property type="match status" value="1"/>
</dbReference>
<dbReference type="InterPro" id="IPR013785">
    <property type="entry name" value="Aldolase_TIM"/>
</dbReference>
<dbReference type="NCBIfam" id="TIGR01361">
    <property type="entry name" value="DAHP_synth_Bsub"/>
    <property type="match status" value="1"/>
</dbReference>
<dbReference type="InterPro" id="IPR041071">
    <property type="entry name" value="DAHP_snth_FXD"/>
</dbReference>
<dbReference type="GO" id="GO:0016740">
    <property type="term" value="F:transferase activity"/>
    <property type="evidence" value="ECO:0007669"/>
    <property type="project" value="UniProtKB-KW"/>
</dbReference>
<dbReference type="GO" id="GO:0016832">
    <property type="term" value="F:aldehyde-lyase activity"/>
    <property type="evidence" value="ECO:0007669"/>
    <property type="project" value="InterPro"/>
</dbReference>
<organism evidence="4 5">
    <name type="scientific">candidate division WOR-3 bacterium RBG_13_43_14</name>
    <dbReference type="NCBI Taxonomy" id="1802590"/>
    <lineage>
        <taxon>Bacteria</taxon>
        <taxon>Bacteria division WOR-3</taxon>
    </lineage>
</organism>
<dbReference type="InterPro" id="IPR006268">
    <property type="entry name" value="DAHP_syn_2"/>
</dbReference>
<proteinExistence type="predicted"/>
<dbReference type="InterPro" id="IPR052899">
    <property type="entry name" value="Class-I_DAHP_synthase"/>
</dbReference>
<dbReference type="EMBL" id="MEUM01000154">
    <property type="protein sequence ID" value="OGC39038.1"/>
    <property type="molecule type" value="Genomic_DNA"/>
</dbReference>
<protein>
    <submittedName>
        <fullName evidence="4">3-deoxy-7-phosphoheptulonate synthase</fullName>
    </submittedName>
</protein>
<dbReference type="NCBIfam" id="NF006421">
    <property type="entry name" value="PRK08673.1"/>
    <property type="match status" value="1"/>
</dbReference>
<feature type="domain" description="DAHP synthetase I/KDSA" evidence="2">
    <location>
        <begin position="88"/>
        <end position="332"/>
    </location>
</feature>